<dbReference type="EMBL" id="VOIH02000005">
    <property type="protein sequence ID" value="KAF3447364.1"/>
    <property type="molecule type" value="Genomic_DNA"/>
</dbReference>
<organism evidence="3 4">
    <name type="scientific">Rhamnella rubrinervis</name>
    <dbReference type="NCBI Taxonomy" id="2594499"/>
    <lineage>
        <taxon>Eukaryota</taxon>
        <taxon>Viridiplantae</taxon>
        <taxon>Streptophyta</taxon>
        <taxon>Embryophyta</taxon>
        <taxon>Tracheophyta</taxon>
        <taxon>Spermatophyta</taxon>
        <taxon>Magnoliopsida</taxon>
        <taxon>eudicotyledons</taxon>
        <taxon>Gunneridae</taxon>
        <taxon>Pentapetalae</taxon>
        <taxon>rosids</taxon>
        <taxon>fabids</taxon>
        <taxon>Rosales</taxon>
        <taxon>Rhamnaceae</taxon>
        <taxon>rhamnoid group</taxon>
        <taxon>Rhamneae</taxon>
        <taxon>Rhamnella</taxon>
    </lineage>
</organism>
<dbReference type="InterPro" id="IPR045021">
    <property type="entry name" value="PSI1/2/3"/>
</dbReference>
<dbReference type="Pfam" id="PF11961">
    <property type="entry name" value="DUF3475"/>
    <property type="match status" value="1"/>
</dbReference>
<protein>
    <submittedName>
        <fullName evidence="3">Uncharacterized protein</fullName>
    </submittedName>
</protein>
<dbReference type="OrthoDB" id="1201350at2759"/>
<evidence type="ECO:0000259" key="1">
    <source>
        <dbReference type="Pfam" id="PF05003"/>
    </source>
</evidence>
<reference evidence="3" key="1">
    <citation type="submission" date="2020-03" db="EMBL/GenBank/DDBJ databases">
        <title>A high-quality chromosome-level genome assembly of a woody plant with both climbing and erect habits, Rhamnella rubrinervis.</title>
        <authorList>
            <person name="Lu Z."/>
            <person name="Yang Y."/>
            <person name="Zhu X."/>
            <person name="Sun Y."/>
        </authorList>
    </citation>
    <scope>NUCLEOTIDE SEQUENCE</scope>
    <source>
        <strain evidence="3">BYM</strain>
        <tissue evidence="3">Leaf</tissue>
    </source>
</reference>
<dbReference type="GO" id="GO:0045927">
    <property type="term" value="P:positive regulation of growth"/>
    <property type="evidence" value="ECO:0007669"/>
    <property type="project" value="InterPro"/>
</dbReference>
<dbReference type="Proteomes" id="UP000796880">
    <property type="component" value="Unassembled WGS sequence"/>
</dbReference>
<dbReference type="Pfam" id="PF05003">
    <property type="entry name" value="DUF668"/>
    <property type="match status" value="1"/>
</dbReference>
<feature type="domain" description="DUF668" evidence="1">
    <location>
        <begin position="349"/>
        <end position="432"/>
    </location>
</feature>
<dbReference type="InterPro" id="IPR007700">
    <property type="entry name" value="DUF668"/>
</dbReference>
<evidence type="ECO:0000313" key="3">
    <source>
        <dbReference type="EMBL" id="KAF3447364.1"/>
    </source>
</evidence>
<proteinExistence type="predicted"/>
<sequence>MKARGSTVDLIIADENSGNGERLSEAGSHKGPSLFGDGMNTQLCPPFSFPWISEVPNGLIPVDLNDGIPCLPKPSAVPKEVRSIFGRVGSAGLGKAVEFLDTFGSSMTNLGLSNGFPFGETGRKREISILAFEVAKTIVKGEKLMKSLSKDNIKRLKEVVLQSEGVKSLISTDTDKLLRIVAADKREELERFSGEIVRFGNLCKDLEWHNLDRYFEKLHSKRPPQRHLKEEPEAMMQQLMNLVQHTAELFCQLQVLDKLEQEYRHKLQGVDSLNADRKGEIAILSGALKSRKKHVISLKKKSLWSKVFEEVIKKLVDIVHFLHLEIHEAFGNSDGDKSVEGYRSNLKILGPAGIALRYASIITKVDALVSRSSPVHPNMRDSLYQLLPHDMKSALDVKLKSFQVERELIPAIKAEMDETLLWIVPIARNTTKALHSFGWLGEWANAGLVNQKPAGQVDILRIETLHYADVEKTEAYIIKLLVWLHLINQVKIGDGGMGSTVKSSFCSLNHETVQFSTRNPNDPSPMLMDKDQEILQSVGNMKFIRGISKSQKIDTSKTRLSKYDRLSKSSKDASTSETVEDPFAIGWPSCAPVIDLDIDKIRALNVIDGLEIF</sequence>
<evidence type="ECO:0000259" key="2">
    <source>
        <dbReference type="Pfam" id="PF11961"/>
    </source>
</evidence>
<dbReference type="PANTHER" id="PTHR31730:SF32">
    <property type="entry name" value="PROTEIN PSK SIMULATOR 1"/>
    <property type="match status" value="1"/>
</dbReference>
<feature type="domain" description="DUF3475" evidence="2">
    <location>
        <begin position="129"/>
        <end position="185"/>
    </location>
</feature>
<comment type="caution">
    <text evidence="3">The sequence shown here is derived from an EMBL/GenBank/DDBJ whole genome shotgun (WGS) entry which is preliminary data.</text>
</comment>
<dbReference type="AlphaFoldDB" id="A0A8K0MID8"/>
<dbReference type="InterPro" id="IPR021864">
    <property type="entry name" value="DUF3475"/>
</dbReference>
<name>A0A8K0MID8_9ROSA</name>
<dbReference type="PANTHER" id="PTHR31730">
    <property type="entry name" value="OS01G0873900 PROTEIN"/>
    <property type="match status" value="1"/>
</dbReference>
<evidence type="ECO:0000313" key="4">
    <source>
        <dbReference type="Proteomes" id="UP000796880"/>
    </source>
</evidence>
<keyword evidence="4" id="KW-1185">Reference proteome</keyword>
<gene>
    <name evidence="3" type="ORF">FNV43_RR12550</name>
</gene>
<accession>A0A8K0MID8</accession>